<dbReference type="RefSeq" id="WP_184174172.1">
    <property type="nucleotide sequence ID" value="NZ_JACHGF010000003.1"/>
</dbReference>
<dbReference type="AlphaFoldDB" id="A0A840TR71"/>
<proteinExistence type="predicted"/>
<feature type="compositionally biased region" description="Basic and acidic residues" evidence="1">
    <location>
        <begin position="91"/>
        <end position="102"/>
    </location>
</feature>
<gene>
    <name evidence="2" type="ORF">HNQ92_002360</name>
</gene>
<reference evidence="2 3" key="1">
    <citation type="submission" date="2020-08" db="EMBL/GenBank/DDBJ databases">
        <title>Genomic Encyclopedia of Type Strains, Phase IV (KMG-IV): sequencing the most valuable type-strain genomes for metagenomic binning, comparative biology and taxonomic classification.</title>
        <authorList>
            <person name="Goeker M."/>
        </authorList>
    </citation>
    <scope>NUCLEOTIDE SEQUENCE [LARGE SCALE GENOMIC DNA]</scope>
    <source>
        <strain evidence="2 3">DSM 105074</strain>
    </source>
</reference>
<dbReference type="Proteomes" id="UP000557307">
    <property type="component" value="Unassembled WGS sequence"/>
</dbReference>
<organism evidence="2 3">
    <name type="scientific">Rhabdobacter roseus</name>
    <dbReference type="NCBI Taxonomy" id="1655419"/>
    <lineage>
        <taxon>Bacteria</taxon>
        <taxon>Pseudomonadati</taxon>
        <taxon>Bacteroidota</taxon>
        <taxon>Cytophagia</taxon>
        <taxon>Cytophagales</taxon>
        <taxon>Cytophagaceae</taxon>
        <taxon>Rhabdobacter</taxon>
    </lineage>
</organism>
<comment type="caution">
    <text evidence="2">The sequence shown here is derived from an EMBL/GenBank/DDBJ whole genome shotgun (WGS) entry which is preliminary data.</text>
</comment>
<sequence>MNTEEKDKENTEETMAQYVEEDNTPKTATYAPDEQRPDHTVEGTQPGDQALEKGQPHKGYSTDPAQGKWDASLPLADEDMDRPGQGAAEGEDLKESYEKAEQTKQAQSGRE</sequence>
<feature type="region of interest" description="Disordered" evidence="1">
    <location>
        <begin position="1"/>
        <end position="111"/>
    </location>
</feature>
<evidence type="ECO:0000313" key="2">
    <source>
        <dbReference type="EMBL" id="MBB5284217.1"/>
    </source>
</evidence>
<name>A0A840TR71_9BACT</name>
<protein>
    <submittedName>
        <fullName evidence="2">Uncharacterized protein</fullName>
    </submittedName>
</protein>
<evidence type="ECO:0000256" key="1">
    <source>
        <dbReference type="SAM" id="MobiDB-lite"/>
    </source>
</evidence>
<accession>A0A840TR71</accession>
<keyword evidence="3" id="KW-1185">Reference proteome</keyword>
<feature type="compositionally biased region" description="Basic and acidic residues" evidence="1">
    <location>
        <begin position="1"/>
        <end position="11"/>
    </location>
</feature>
<dbReference type="EMBL" id="JACHGF010000003">
    <property type="protein sequence ID" value="MBB5284217.1"/>
    <property type="molecule type" value="Genomic_DNA"/>
</dbReference>
<evidence type="ECO:0000313" key="3">
    <source>
        <dbReference type="Proteomes" id="UP000557307"/>
    </source>
</evidence>